<gene>
    <name evidence="1" type="ORF">WN944_023152</name>
</gene>
<sequence>MWIFDYLNNKETAEENKRSRIFDSIMLAEGLRQITTSQGRGHVNFTSLLLKEGDTLWWKAGRTMSKETNLSLTLSKENSKFSRGFIIPTQPIYRPSPSLHKLSSHEFFISYMIAEIMLQKMASEGNNYRQEQRDQASFNLRLRRGCEEDGDQSTTLEAPSVLGIRDLRVMAAGKFLGHCCYQKVLKTESPTPLDLSNPNKFPLKTERDMWLLFHY</sequence>
<dbReference type="Proteomes" id="UP001428341">
    <property type="component" value="Unassembled WGS sequence"/>
</dbReference>
<name>A0AAP0MZM1_9ROSI</name>
<evidence type="ECO:0000313" key="2">
    <source>
        <dbReference type="Proteomes" id="UP001428341"/>
    </source>
</evidence>
<accession>A0AAP0MZM1</accession>
<comment type="caution">
    <text evidence="1">The sequence shown here is derived from an EMBL/GenBank/DDBJ whole genome shotgun (WGS) entry which is preliminary data.</text>
</comment>
<proteinExistence type="predicted"/>
<evidence type="ECO:0000313" key="1">
    <source>
        <dbReference type="EMBL" id="KAK9230185.1"/>
    </source>
</evidence>
<reference evidence="1 2" key="1">
    <citation type="submission" date="2024-05" db="EMBL/GenBank/DDBJ databases">
        <title>Haplotype-resolved chromosome-level genome assembly of Huyou (Citrus changshanensis).</title>
        <authorList>
            <person name="Miao C."/>
            <person name="Chen W."/>
            <person name="Wu Y."/>
            <person name="Wang L."/>
            <person name="Zhao S."/>
            <person name="Grierson D."/>
            <person name="Xu C."/>
            <person name="Chen K."/>
        </authorList>
    </citation>
    <scope>NUCLEOTIDE SEQUENCE [LARGE SCALE GENOMIC DNA]</scope>
    <source>
        <strain evidence="1">01-14</strain>
        <tissue evidence="1">Leaf</tissue>
    </source>
</reference>
<keyword evidence="2" id="KW-1185">Reference proteome</keyword>
<dbReference type="AlphaFoldDB" id="A0AAP0MZM1"/>
<organism evidence="1 2">
    <name type="scientific">Citrus x changshan-huyou</name>
    <dbReference type="NCBI Taxonomy" id="2935761"/>
    <lineage>
        <taxon>Eukaryota</taxon>
        <taxon>Viridiplantae</taxon>
        <taxon>Streptophyta</taxon>
        <taxon>Embryophyta</taxon>
        <taxon>Tracheophyta</taxon>
        <taxon>Spermatophyta</taxon>
        <taxon>Magnoliopsida</taxon>
        <taxon>eudicotyledons</taxon>
        <taxon>Gunneridae</taxon>
        <taxon>Pentapetalae</taxon>
        <taxon>rosids</taxon>
        <taxon>malvids</taxon>
        <taxon>Sapindales</taxon>
        <taxon>Rutaceae</taxon>
        <taxon>Aurantioideae</taxon>
        <taxon>Citrus</taxon>
    </lineage>
</organism>
<protein>
    <submittedName>
        <fullName evidence="1">Uncharacterized protein</fullName>
    </submittedName>
</protein>
<dbReference type="EMBL" id="JBCGBO010000001">
    <property type="protein sequence ID" value="KAK9230185.1"/>
    <property type="molecule type" value="Genomic_DNA"/>
</dbReference>